<dbReference type="PROSITE" id="PS00213">
    <property type="entry name" value="LIPOCALIN"/>
    <property type="match status" value="1"/>
</dbReference>
<reference evidence="8" key="2">
    <citation type="submission" date="2025-09" db="UniProtKB">
        <authorList>
            <consortium name="Ensembl"/>
        </authorList>
    </citation>
    <scope>IDENTIFICATION</scope>
</reference>
<evidence type="ECO:0000259" key="7">
    <source>
        <dbReference type="Pfam" id="PF00061"/>
    </source>
</evidence>
<keyword evidence="4 6" id="KW-0732">Signal</keyword>
<dbReference type="Ensembl" id="ENSLLET00000044727.1">
    <property type="protein sequence ID" value="ENSLLEP00000043014.1"/>
    <property type="gene ID" value="ENSLLEG00000027343.1"/>
</dbReference>
<accession>A0A8C5QUR3</accession>
<proteinExistence type="inferred from homology"/>
<dbReference type="PANTHER" id="PTHR11430">
    <property type="entry name" value="LIPOCALIN"/>
    <property type="match status" value="1"/>
</dbReference>
<dbReference type="InterPro" id="IPR000566">
    <property type="entry name" value="Lipocln_cytosolic_FA-bd_dom"/>
</dbReference>
<comment type="similarity">
    <text evidence="2 5">Belongs to the calycin superfamily. Lipocalin family.</text>
</comment>
<dbReference type="InterPro" id="IPR002345">
    <property type="entry name" value="Lipocalin"/>
</dbReference>
<dbReference type="InterPro" id="IPR002450">
    <property type="entry name" value="von_Ebner_gland"/>
</dbReference>
<evidence type="ECO:0000256" key="3">
    <source>
        <dbReference type="ARBA" id="ARBA00022525"/>
    </source>
</evidence>
<dbReference type="Pfam" id="PF00061">
    <property type="entry name" value="Lipocalin"/>
    <property type="match status" value="1"/>
</dbReference>
<dbReference type="PANTHER" id="PTHR11430:SF32">
    <property type="entry name" value="CHLOROPLASTIC LIPOCALIN"/>
    <property type="match status" value="1"/>
</dbReference>
<evidence type="ECO:0000256" key="1">
    <source>
        <dbReference type="ARBA" id="ARBA00004613"/>
    </source>
</evidence>
<evidence type="ECO:0000256" key="6">
    <source>
        <dbReference type="SAM" id="SignalP"/>
    </source>
</evidence>
<sequence>MKVLLLAVGFLVALCTLCAQAKHYKQPNFNPGEVAGTWFGLAVASDSILARIRYWAVYTSDLDFTDNGNLVVKTTFPKIGRCEKESKIYTKTDTPGRYNSEASGSELEFMTAYDQKIVVMVKSNRGPISGFILSLLGRTMNLPPEDYEIFKQLALDVGANVDDVFPLPQLGLCGAPD</sequence>
<feature type="signal peptide" evidence="6">
    <location>
        <begin position="1"/>
        <end position="21"/>
    </location>
</feature>
<protein>
    <recommendedName>
        <fullName evidence="7">Lipocalin/cytosolic fatty-acid binding domain-containing protein</fullName>
    </recommendedName>
</protein>
<evidence type="ECO:0000313" key="9">
    <source>
        <dbReference type="Proteomes" id="UP000694569"/>
    </source>
</evidence>
<evidence type="ECO:0000256" key="2">
    <source>
        <dbReference type="ARBA" id="ARBA00006889"/>
    </source>
</evidence>
<dbReference type="PRINTS" id="PR01175">
    <property type="entry name" value="VNEBNERGLAND"/>
</dbReference>
<organism evidence="8 9">
    <name type="scientific">Leptobrachium leishanense</name>
    <name type="common">Leishan spiny toad</name>
    <dbReference type="NCBI Taxonomy" id="445787"/>
    <lineage>
        <taxon>Eukaryota</taxon>
        <taxon>Metazoa</taxon>
        <taxon>Chordata</taxon>
        <taxon>Craniata</taxon>
        <taxon>Vertebrata</taxon>
        <taxon>Euteleostomi</taxon>
        <taxon>Amphibia</taxon>
        <taxon>Batrachia</taxon>
        <taxon>Anura</taxon>
        <taxon>Pelobatoidea</taxon>
        <taxon>Megophryidae</taxon>
        <taxon>Leptobrachium</taxon>
    </lineage>
</organism>
<dbReference type="AlphaFoldDB" id="A0A8C5QUR3"/>
<dbReference type="GO" id="GO:0036094">
    <property type="term" value="F:small molecule binding"/>
    <property type="evidence" value="ECO:0007669"/>
    <property type="project" value="InterPro"/>
</dbReference>
<dbReference type="InterPro" id="IPR012674">
    <property type="entry name" value="Calycin"/>
</dbReference>
<dbReference type="GO" id="GO:0005576">
    <property type="term" value="C:extracellular region"/>
    <property type="evidence" value="ECO:0007669"/>
    <property type="project" value="UniProtKB-SubCell"/>
</dbReference>
<comment type="subcellular location">
    <subcellularLocation>
        <location evidence="1">Secreted</location>
    </subcellularLocation>
</comment>
<reference evidence="8" key="1">
    <citation type="submission" date="2025-08" db="UniProtKB">
        <authorList>
            <consortium name="Ensembl"/>
        </authorList>
    </citation>
    <scope>IDENTIFICATION</scope>
</reference>
<evidence type="ECO:0000256" key="4">
    <source>
        <dbReference type="ARBA" id="ARBA00022729"/>
    </source>
</evidence>
<keyword evidence="9" id="KW-1185">Reference proteome</keyword>
<dbReference type="SUPFAM" id="SSF50814">
    <property type="entry name" value="Lipocalins"/>
    <property type="match status" value="1"/>
</dbReference>
<dbReference type="Proteomes" id="UP000694569">
    <property type="component" value="Unplaced"/>
</dbReference>
<dbReference type="Gene3D" id="2.40.128.20">
    <property type="match status" value="1"/>
</dbReference>
<name>A0A8C5QUR3_9ANUR</name>
<evidence type="ECO:0000313" key="8">
    <source>
        <dbReference type="Ensembl" id="ENSLLEP00000043014.1"/>
    </source>
</evidence>
<keyword evidence="3" id="KW-0964">Secreted</keyword>
<dbReference type="GeneTree" id="ENSGT01010000229332"/>
<feature type="chain" id="PRO_5034280441" description="Lipocalin/cytosolic fatty-acid binding domain-containing protein" evidence="6">
    <location>
        <begin position="22"/>
        <end position="177"/>
    </location>
</feature>
<dbReference type="InterPro" id="IPR022272">
    <property type="entry name" value="Lipocalin_CS"/>
</dbReference>
<feature type="domain" description="Lipocalin/cytosolic fatty-acid binding" evidence="7">
    <location>
        <begin position="35"/>
        <end position="167"/>
    </location>
</feature>
<evidence type="ECO:0000256" key="5">
    <source>
        <dbReference type="RuleBase" id="RU003695"/>
    </source>
</evidence>